<proteinExistence type="predicted"/>
<keyword evidence="1" id="KW-0472">Membrane</keyword>
<keyword evidence="1" id="KW-1133">Transmembrane helix</keyword>
<dbReference type="AlphaFoldDB" id="A0A8X6P6K4"/>
<protein>
    <submittedName>
        <fullName evidence="2">Uncharacterized protein</fullName>
    </submittedName>
</protein>
<feature type="transmembrane region" description="Helical" evidence="1">
    <location>
        <begin position="85"/>
        <end position="114"/>
    </location>
</feature>
<gene>
    <name evidence="2" type="ORF">NPIL_354821</name>
</gene>
<dbReference type="EMBL" id="BMAW01017410">
    <property type="protein sequence ID" value="GFT53879.1"/>
    <property type="molecule type" value="Genomic_DNA"/>
</dbReference>
<accession>A0A8X6P6K4</accession>
<sequence length="124" mass="14046">MTGVIYSLVLLKREVESVMCWMVSIIILLNVKGILSTPVPNDAKDKGEDKEPGQEEGTFQSYLKKAQAFVMHYVGYFIDKMDTDLWISVGLTIACVFIVCCILYIIFVSFRLIVKCCRKCSTCK</sequence>
<name>A0A8X6P6K4_NEPPI</name>
<evidence type="ECO:0000313" key="3">
    <source>
        <dbReference type="Proteomes" id="UP000887013"/>
    </source>
</evidence>
<feature type="transmembrane region" description="Helical" evidence="1">
    <location>
        <begin position="18"/>
        <end position="35"/>
    </location>
</feature>
<dbReference type="OrthoDB" id="6431593at2759"/>
<evidence type="ECO:0000256" key="1">
    <source>
        <dbReference type="SAM" id="Phobius"/>
    </source>
</evidence>
<evidence type="ECO:0000313" key="2">
    <source>
        <dbReference type="EMBL" id="GFT53879.1"/>
    </source>
</evidence>
<comment type="caution">
    <text evidence="2">The sequence shown here is derived from an EMBL/GenBank/DDBJ whole genome shotgun (WGS) entry which is preliminary data.</text>
</comment>
<organism evidence="2 3">
    <name type="scientific">Nephila pilipes</name>
    <name type="common">Giant wood spider</name>
    <name type="synonym">Nephila maculata</name>
    <dbReference type="NCBI Taxonomy" id="299642"/>
    <lineage>
        <taxon>Eukaryota</taxon>
        <taxon>Metazoa</taxon>
        <taxon>Ecdysozoa</taxon>
        <taxon>Arthropoda</taxon>
        <taxon>Chelicerata</taxon>
        <taxon>Arachnida</taxon>
        <taxon>Araneae</taxon>
        <taxon>Araneomorphae</taxon>
        <taxon>Entelegynae</taxon>
        <taxon>Araneoidea</taxon>
        <taxon>Nephilidae</taxon>
        <taxon>Nephila</taxon>
    </lineage>
</organism>
<keyword evidence="1" id="KW-0812">Transmembrane</keyword>
<keyword evidence="3" id="KW-1185">Reference proteome</keyword>
<dbReference type="Proteomes" id="UP000887013">
    <property type="component" value="Unassembled WGS sequence"/>
</dbReference>
<reference evidence="2" key="1">
    <citation type="submission" date="2020-08" db="EMBL/GenBank/DDBJ databases">
        <title>Multicomponent nature underlies the extraordinary mechanical properties of spider dragline silk.</title>
        <authorList>
            <person name="Kono N."/>
            <person name="Nakamura H."/>
            <person name="Mori M."/>
            <person name="Yoshida Y."/>
            <person name="Ohtoshi R."/>
            <person name="Malay A.D."/>
            <person name="Moran D.A.P."/>
            <person name="Tomita M."/>
            <person name="Numata K."/>
            <person name="Arakawa K."/>
        </authorList>
    </citation>
    <scope>NUCLEOTIDE SEQUENCE</scope>
</reference>